<dbReference type="Proteomes" id="UP000266482">
    <property type="component" value="Unassembled WGS sequence"/>
</dbReference>
<protein>
    <submittedName>
        <fullName evidence="3">TRAP transporter permease</fullName>
    </submittedName>
</protein>
<feature type="transmembrane region" description="Helical" evidence="1">
    <location>
        <begin position="326"/>
        <end position="350"/>
    </location>
</feature>
<feature type="transmembrane region" description="Helical" evidence="1">
    <location>
        <begin position="521"/>
        <end position="546"/>
    </location>
</feature>
<feature type="transmembrane region" description="Helical" evidence="1">
    <location>
        <begin position="622"/>
        <end position="649"/>
    </location>
</feature>
<name>A0A3A1UV17_9BACL</name>
<dbReference type="OrthoDB" id="9759894at2"/>
<evidence type="ECO:0000256" key="1">
    <source>
        <dbReference type="SAM" id="Phobius"/>
    </source>
</evidence>
<feature type="transmembrane region" description="Helical" evidence="1">
    <location>
        <begin position="587"/>
        <end position="610"/>
    </location>
</feature>
<accession>A0A3A1UV17</accession>
<keyword evidence="1" id="KW-0812">Transmembrane</keyword>
<feature type="transmembrane region" description="Helical" evidence="1">
    <location>
        <begin position="204"/>
        <end position="226"/>
    </location>
</feature>
<keyword evidence="1" id="KW-0472">Membrane</keyword>
<feature type="transmembrane region" description="Helical" evidence="1">
    <location>
        <begin position="371"/>
        <end position="392"/>
    </location>
</feature>
<sequence>MSREGCALTDNPKVSQLEKESMSQAEIEEMIGKYDPDFNFRPLEGILKTVTAGFAVLFSLYQLYVSFFTPLPDQVHRAVHLSFGLGLIFLLYPSTKKGKSGRIPWYDYLLSMLGIGVGLYWLLNYEALFTRIGNFTTVDMIVGGIAVLLVLIAALRVVGIAIVTITVIFLLYAYFGEYMPGFLEHRGVSLERLISQMYFTPEGILGTPLMVSASFIFLFLLFGSFLDKTGVGEYFNDLSLVVAGRRIGGPAKVTIFSSALQGTISGSSVANVVTSGAFTIPMMKRIGYRREFAGAVEASSSTGGQIMPPIMGAAAFLMAEFTNTPYYQVALAALIPALLYFTGIWIMVHFEAKRQGLRGLRSDELPKRRAVLKNLYLLIPIAAIIGFLMSGMSPERSAIYGILSVIAVGAIRKATRMSFKDILSALAAGARSALGVVAATACAGMIVGVVTLTGIGLKFANGLLDLAGGLLLPTLILTMLASLVLGMGTPTTANYIITSTIAAPAIVALDYPVPLLAAHMFVFYFGIVADITPPVALASYAASGIAGSKPLKTGVESTRVAIAAFIIPFIFVYQPQLLLIDTNWMEAAGVTVTAVIGMIGVGAGLIGYWIRRLHAIERVIAVAAGLLLIIPGLITDLIGFGALGAMLILQLVQRRKQAGGHG</sequence>
<keyword evidence="1" id="KW-1133">Transmembrane helix</keyword>
<dbReference type="EMBL" id="QXQA01000008">
    <property type="protein sequence ID" value="RIX52055.1"/>
    <property type="molecule type" value="Genomic_DNA"/>
</dbReference>
<feature type="transmembrane region" description="Helical" evidence="1">
    <location>
        <begin position="75"/>
        <end position="93"/>
    </location>
</feature>
<dbReference type="PANTHER" id="PTHR43849">
    <property type="entry name" value="BLL3936 PROTEIN"/>
    <property type="match status" value="1"/>
</dbReference>
<dbReference type="InterPro" id="IPR010656">
    <property type="entry name" value="DctM"/>
</dbReference>
<feature type="transmembrane region" description="Helical" evidence="1">
    <location>
        <begin position="398"/>
        <end position="415"/>
    </location>
</feature>
<feature type="transmembrane region" description="Helical" evidence="1">
    <location>
        <begin position="558"/>
        <end position="575"/>
    </location>
</feature>
<gene>
    <name evidence="3" type="ORF">D3P08_13840</name>
</gene>
<proteinExistence type="predicted"/>
<dbReference type="AlphaFoldDB" id="A0A3A1UV17"/>
<dbReference type="NCBIfam" id="TIGR02123">
    <property type="entry name" value="TRAP_fused"/>
    <property type="match status" value="1"/>
</dbReference>
<evidence type="ECO:0000259" key="2">
    <source>
        <dbReference type="Pfam" id="PF06808"/>
    </source>
</evidence>
<evidence type="ECO:0000313" key="4">
    <source>
        <dbReference type="Proteomes" id="UP000266482"/>
    </source>
</evidence>
<keyword evidence="4" id="KW-1185">Reference proteome</keyword>
<feature type="transmembrane region" description="Helical" evidence="1">
    <location>
        <begin position="466"/>
        <end position="485"/>
    </location>
</feature>
<feature type="transmembrane region" description="Helical" evidence="1">
    <location>
        <begin position="105"/>
        <end position="123"/>
    </location>
</feature>
<evidence type="ECO:0000313" key="3">
    <source>
        <dbReference type="EMBL" id="RIX52055.1"/>
    </source>
</evidence>
<feature type="transmembrane region" description="Helical" evidence="1">
    <location>
        <begin position="143"/>
        <end position="175"/>
    </location>
</feature>
<feature type="transmembrane region" description="Helical" evidence="1">
    <location>
        <begin position="50"/>
        <end position="69"/>
    </location>
</feature>
<feature type="transmembrane region" description="Helical" evidence="1">
    <location>
        <begin position="436"/>
        <end position="460"/>
    </location>
</feature>
<organism evidence="3 4">
    <name type="scientific">Paenibacillus nanensis</name>
    <dbReference type="NCBI Taxonomy" id="393251"/>
    <lineage>
        <taxon>Bacteria</taxon>
        <taxon>Bacillati</taxon>
        <taxon>Bacillota</taxon>
        <taxon>Bacilli</taxon>
        <taxon>Bacillales</taxon>
        <taxon>Paenibacillaceae</taxon>
        <taxon>Paenibacillus</taxon>
    </lineage>
</organism>
<dbReference type="Pfam" id="PF06808">
    <property type="entry name" value="DctM"/>
    <property type="match status" value="1"/>
</dbReference>
<comment type="caution">
    <text evidence="3">The sequence shown here is derived from an EMBL/GenBank/DDBJ whole genome shotgun (WGS) entry which is preliminary data.</text>
</comment>
<feature type="domain" description="TRAP C4-dicarboxylate transport system permease DctM subunit" evidence="2">
    <location>
        <begin position="146"/>
        <end position="581"/>
    </location>
</feature>
<dbReference type="PANTHER" id="PTHR43849:SF2">
    <property type="entry name" value="BLL3936 PROTEIN"/>
    <property type="match status" value="1"/>
</dbReference>
<dbReference type="InterPro" id="IPR011853">
    <property type="entry name" value="TRAP_DctM-Dct_fused"/>
</dbReference>
<feature type="transmembrane region" description="Helical" evidence="1">
    <location>
        <begin position="492"/>
        <end position="509"/>
    </location>
</feature>
<reference evidence="3 4" key="1">
    <citation type="submission" date="2018-09" db="EMBL/GenBank/DDBJ databases">
        <title>Paenibacillus aracenensis nov. sp. isolated from a cave in southern Spain.</title>
        <authorList>
            <person name="Jurado V."/>
            <person name="Gutierrez-Patricio S."/>
            <person name="Gonzalez-Pimentel J.L."/>
            <person name="Miller A.Z."/>
            <person name="Laiz L."/>
            <person name="Saiz-Jimenez C."/>
        </authorList>
    </citation>
    <scope>NUCLEOTIDE SEQUENCE [LARGE SCALE GENOMIC DNA]</scope>
    <source>
        <strain evidence="3 4">DSM 22867</strain>
    </source>
</reference>